<dbReference type="EMBL" id="CP071796">
    <property type="protein sequence ID" value="QTD46073.1"/>
    <property type="molecule type" value="Genomic_DNA"/>
</dbReference>
<sequence>MKNVTITVEDSVLEWARVEAARRNTSVSRMLGEFMREMQRRDDVYERAYQEWRNEPRTWRSDGSPYPKRDEIYDRGRLK</sequence>
<dbReference type="AlphaFoldDB" id="A0A975CGL4"/>
<dbReference type="Proteomes" id="UP000663903">
    <property type="component" value="Chromosome"/>
</dbReference>
<protein>
    <submittedName>
        <fullName evidence="2">CopG family transcriptional regulator</fullName>
    </submittedName>
</protein>
<evidence type="ECO:0000313" key="2">
    <source>
        <dbReference type="EMBL" id="QTD46073.1"/>
    </source>
</evidence>
<reference evidence="2" key="1">
    <citation type="submission" date="2021-03" db="EMBL/GenBank/DDBJ databases">
        <title>Ottowia sp. 27C isolated from the cloaca of a Giant Asian pond turtle (Heosemys grandis).</title>
        <authorList>
            <person name="Spergser J."/>
            <person name="Busse H.-J."/>
        </authorList>
    </citation>
    <scope>NUCLEOTIDE SEQUENCE</scope>
    <source>
        <strain evidence="2">27C</strain>
    </source>
</reference>
<name>A0A975CGL4_9BURK</name>
<evidence type="ECO:0000256" key="1">
    <source>
        <dbReference type="SAM" id="MobiDB-lite"/>
    </source>
</evidence>
<accession>A0A975CGL4</accession>
<keyword evidence="3" id="KW-1185">Reference proteome</keyword>
<feature type="compositionally biased region" description="Basic and acidic residues" evidence="1">
    <location>
        <begin position="67"/>
        <end position="79"/>
    </location>
</feature>
<proteinExistence type="predicted"/>
<evidence type="ECO:0000313" key="3">
    <source>
        <dbReference type="Proteomes" id="UP000663903"/>
    </source>
</evidence>
<dbReference type="RefSeq" id="WP_208009972.1">
    <property type="nucleotide sequence ID" value="NZ_CP071796.1"/>
</dbReference>
<organism evidence="2 3">
    <name type="scientific">Ottowia testudinis</name>
    <dbReference type="NCBI Taxonomy" id="2816950"/>
    <lineage>
        <taxon>Bacteria</taxon>
        <taxon>Pseudomonadati</taxon>
        <taxon>Pseudomonadota</taxon>
        <taxon>Betaproteobacteria</taxon>
        <taxon>Burkholderiales</taxon>
        <taxon>Comamonadaceae</taxon>
        <taxon>Ottowia</taxon>
    </lineage>
</organism>
<feature type="region of interest" description="Disordered" evidence="1">
    <location>
        <begin position="57"/>
        <end position="79"/>
    </location>
</feature>
<gene>
    <name evidence="2" type="ORF">J1M35_03950</name>
</gene>
<dbReference type="KEGG" id="otd:J1M35_03950"/>